<evidence type="ECO:0000313" key="6">
    <source>
        <dbReference type="Proteomes" id="UP000664904"/>
    </source>
</evidence>
<evidence type="ECO:0000256" key="1">
    <source>
        <dbReference type="ARBA" id="ARBA00022729"/>
    </source>
</evidence>
<dbReference type="Pfam" id="PF01408">
    <property type="entry name" value="GFO_IDH_MocA"/>
    <property type="match status" value="1"/>
</dbReference>
<keyword evidence="6" id="KW-1185">Reference proteome</keyword>
<dbReference type="InterPro" id="IPR036291">
    <property type="entry name" value="NAD(P)-bd_dom_sf"/>
</dbReference>
<proteinExistence type="predicted"/>
<dbReference type="SUPFAM" id="SSF55347">
    <property type="entry name" value="Glyceraldehyde-3-phosphate dehydrogenase-like, C-terminal domain"/>
    <property type="match status" value="1"/>
</dbReference>
<evidence type="ECO:0000313" key="5">
    <source>
        <dbReference type="EMBL" id="QTH73688.1"/>
    </source>
</evidence>
<feature type="domain" description="Gfo/Idh/MocA-like oxidoreductase N-terminal" evidence="3">
    <location>
        <begin position="6"/>
        <end position="126"/>
    </location>
</feature>
<organism evidence="5 6">
    <name type="scientific">Pseudoalteromonas xiamenensis</name>
    <dbReference type="NCBI Taxonomy" id="882626"/>
    <lineage>
        <taxon>Bacteria</taxon>
        <taxon>Pseudomonadati</taxon>
        <taxon>Pseudomonadota</taxon>
        <taxon>Gammaproteobacteria</taxon>
        <taxon>Alteromonadales</taxon>
        <taxon>Pseudoalteromonadaceae</taxon>
        <taxon>Pseudoalteromonas</taxon>
    </lineage>
</organism>
<gene>
    <name evidence="5" type="ORF">J5O05_19100</name>
</gene>
<dbReference type="Gene3D" id="3.30.360.10">
    <property type="entry name" value="Dihydrodipicolinate Reductase, domain 2"/>
    <property type="match status" value="1"/>
</dbReference>
<dbReference type="Proteomes" id="UP000664904">
    <property type="component" value="Plasmid unnamed5"/>
</dbReference>
<geneLocation type="plasmid" evidence="5 6">
    <name>unnamed5</name>
</geneLocation>
<keyword evidence="5" id="KW-0614">Plasmid</keyword>
<protein>
    <submittedName>
        <fullName evidence="5">Gfo/Idh/MocA family oxidoreductase</fullName>
    </submittedName>
</protein>
<keyword evidence="1" id="KW-0732">Signal</keyword>
<name>A0A975HN18_9GAMM</name>
<dbReference type="InterPro" id="IPR050463">
    <property type="entry name" value="Gfo/Idh/MocA_oxidrdct_glycsds"/>
</dbReference>
<dbReference type="AlphaFoldDB" id="A0A975HN18"/>
<dbReference type="Gene3D" id="3.40.50.720">
    <property type="entry name" value="NAD(P)-binding Rossmann-like Domain"/>
    <property type="match status" value="1"/>
</dbReference>
<dbReference type="KEGG" id="pxi:J5O05_19100"/>
<sequence length="326" mass="36792">MQDNVLRWGVIGCGSVTEVKSVPAYQQTDGFEVYAVMRRNHELALDYAKRHNVSHVHKSAEALISDPNIDAVYIATPPDTHLEYALAVANVGKICCIEKPLSPSFEESQQIYDAFEKRKIPLFVAYYRRSLPLFNAIKEVVDTGKIGKVRHVAWHYCRPASELDRSKEYNWRTDKNIATGGYFDDLASHGLDIFAYLFGDYSDAKGIGCNQLGLYSSYDSVSATWQHKSGVTGTGVWNFGSYTRVDEVIVYGSEGEIRFSIFRDQDAQVITPTDVFELQHPYPKHIQKFHVENMQSALLDKKSHPSTGLTALHTSWVMDKILNKIA</sequence>
<evidence type="ECO:0000259" key="3">
    <source>
        <dbReference type="Pfam" id="PF01408"/>
    </source>
</evidence>
<accession>A0A975HN18</accession>
<dbReference type="GO" id="GO:0000166">
    <property type="term" value="F:nucleotide binding"/>
    <property type="evidence" value="ECO:0007669"/>
    <property type="project" value="InterPro"/>
</dbReference>
<dbReference type="InterPro" id="IPR000683">
    <property type="entry name" value="Gfo/Idh/MocA-like_OxRdtase_N"/>
</dbReference>
<dbReference type="SUPFAM" id="SSF51735">
    <property type="entry name" value="NAD(P)-binding Rossmann-fold domains"/>
    <property type="match status" value="1"/>
</dbReference>
<dbReference type="PANTHER" id="PTHR43818:SF11">
    <property type="entry name" value="BCDNA.GH03377"/>
    <property type="match status" value="1"/>
</dbReference>
<dbReference type="EMBL" id="CP072135">
    <property type="protein sequence ID" value="QTH73688.1"/>
    <property type="molecule type" value="Genomic_DNA"/>
</dbReference>
<dbReference type="GO" id="GO:0016491">
    <property type="term" value="F:oxidoreductase activity"/>
    <property type="evidence" value="ECO:0007669"/>
    <property type="project" value="UniProtKB-KW"/>
</dbReference>
<feature type="domain" description="GFO/IDH/MocA-like oxidoreductase" evidence="4">
    <location>
        <begin position="134"/>
        <end position="258"/>
    </location>
</feature>
<evidence type="ECO:0000259" key="4">
    <source>
        <dbReference type="Pfam" id="PF22725"/>
    </source>
</evidence>
<evidence type="ECO:0000256" key="2">
    <source>
        <dbReference type="ARBA" id="ARBA00023002"/>
    </source>
</evidence>
<dbReference type="InterPro" id="IPR055170">
    <property type="entry name" value="GFO_IDH_MocA-like_dom"/>
</dbReference>
<reference evidence="5" key="1">
    <citation type="submission" date="2021-03" db="EMBL/GenBank/DDBJ databases">
        <title>Complete Genome of Pseudoalteromonas xiamenensis STKMTI.2, a new potential marine bacterium producing anti-Vibrio compounds.</title>
        <authorList>
            <person name="Handayani D.P."/>
            <person name="Isnansetyo A."/>
            <person name="Istiqomah I."/>
            <person name="Jumina J."/>
        </authorList>
    </citation>
    <scope>NUCLEOTIDE SEQUENCE</scope>
    <source>
        <strain evidence="5">STKMTI.2</strain>
        <plasmid evidence="5">unnamed5</plasmid>
    </source>
</reference>
<dbReference type="Pfam" id="PF22725">
    <property type="entry name" value="GFO_IDH_MocA_C3"/>
    <property type="match status" value="1"/>
</dbReference>
<keyword evidence="2" id="KW-0560">Oxidoreductase</keyword>
<dbReference type="PANTHER" id="PTHR43818">
    <property type="entry name" value="BCDNA.GH03377"/>
    <property type="match status" value="1"/>
</dbReference>